<reference evidence="1 2" key="1">
    <citation type="submission" date="2023-07" db="EMBL/GenBank/DDBJ databases">
        <title>Closed genome sequence of Methanimicrococcus sp. Es2.</title>
        <authorList>
            <person name="Protasov E."/>
            <person name="Platt K."/>
            <person name="Reeh H."/>
            <person name="Poehlein A."/>
            <person name="Daniel R."/>
            <person name="Brune A."/>
        </authorList>
    </citation>
    <scope>NUCLEOTIDE SEQUENCE [LARGE SCALE GENOMIC DNA]</scope>
    <source>
        <strain evidence="1 2">Es2</strain>
    </source>
</reference>
<evidence type="ECO:0000313" key="1">
    <source>
        <dbReference type="EMBL" id="WNY28599.1"/>
    </source>
</evidence>
<dbReference type="Pfam" id="PF07751">
    <property type="entry name" value="Abi_2"/>
    <property type="match status" value="1"/>
</dbReference>
<dbReference type="KEGG" id="mees:MmiEs2_07950"/>
<dbReference type="AlphaFoldDB" id="A0AA96V895"/>
<gene>
    <name evidence="1" type="ORF">MmiEs2_07950</name>
</gene>
<keyword evidence="2" id="KW-1185">Reference proteome</keyword>
<organism evidence="1 2">
    <name type="scientific">Methanimicrococcus stummii</name>
    <dbReference type="NCBI Taxonomy" id="3028294"/>
    <lineage>
        <taxon>Archaea</taxon>
        <taxon>Methanobacteriati</taxon>
        <taxon>Methanobacteriota</taxon>
        <taxon>Stenosarchaea group</taxon>
        <taxon>Methanomicrobia</taxon>
        <taxon>Methanosarcinales</taxon>
        <taxon>Methanosarcinaceae</taxon>
        <taxon>Methanimicrococcus</taxon>
    </lineage>
</organism>
<protein>
    <recommendedName>
        <fullName evidence="3">Abortive infection bacteriophage resistance protein</fullName>
    </recommendedName>
</protein>
<dbReference type="EMBL" id="CP131062">
    <property type="protein sequence ID" value="WNY28599.1"/>
    <property type="molecule type" value="Genomic_DNA"/>
</dbReference>
<evidence type="ECO:0000313" key="2">
    <source>
        <dbReference type="Proteomes" id="UP001302662"/>
    </source>
</evidence>
<name>A0AA96V895_9EURY</name>
<proteinExistence type="predicted"/>
<dbReference type="InterPro" id="IPR011664">
    <property type="entry name" value="Abi_system_AbiD/AbiF-like"/>
</dbReference>
<dbReference type="Proteomes" id="UP001302662">
    <property type="component" value="Chromosome"/>
</dbReference>
<sequence length="293" mass="35139">MAEPFSIYDQINNLKEKGLVFKNEKTSRHFLLNNNYYRLKGYMIPFQNTKLLNKPFCGKVYFEDLLEIYNFDSDLRSLIFNAVEKIEISFRNQIIYQYANKYGEQWHLNDIYFKNKIVHAEFIKKLNLEVNRSREEFIIHHRTKNPNLNIDCWVSLEIISFGELSKMFENLKADECKMNIVNHYGAQSTRILENWMHRISLIRNICAHHGRLWNRELKKIILPKKLPSAYIQNIDISNDNIYSSICCILYLLNEIEPQNNFKKDLKNLLNLHPSVNFKLMGFPTDWKNELFWQ</sequence>
<accession>A0AA96V895</accession>
<evidence type="ECO:0008006" key="3">
    <source>
        <dbReference type="Google" id="ProtNLM"/>
    </source>
</evidence>